<comment type="caution">
    <text evidence="2">The sequence shown here is derived from an EMBL/GenBank/DDBJ whole genome shotgun (WGS) entry which is preliminary data.</text>
</comment>
<sequence>MNISTIILILVAIAIIGYVVMINLIYYLAPTIPRSNFPEKRFGKNNCTRVADNPNRGKDMKPIITNLSENEVQVIVKDIITKMPRMEIVTEKEGFLHFVQITPLFRFYDDLFVKIFTKGEETIVWLQSQSRLGLHDLLVNEKRIKEIYLELKKLT</sequence>
<reference evidence="2 3" key="1">
    <citation type="submission" date="2016-08" db="EMBL/GenBank/DDBJ databases">
        <title>New Insights into Marine Group III Euryarchaeota, from dark to light.</title>
        <authorList>
            <person name="Haro-Moreno J.M."/>
            <person name="Rodriguez-Valera F."/>
            <person name="Lopez-Garcia P."/>
            <person name="Moreira D."/>
            <person name="Martin-Cuadrado A.B."/>
        </authorList>
    </citation>
    <scope>NUCLEOTIDE SEQUENCE [LARGE SCALE GENOMIC DNA]</scope>
    <source>
        <strain evidence="2">CG-Epi6</strain>
    </source>
</reference>
<name>A0A1J5SRS2_9ARCH</name>
<keyword evidence="1" id="KW-0472">Membrane</keyword>
<proteinExistence type="predicted"/>
<feature type="transmembrane region" description="Helical" evidence="1">
    <location>
        <begin position="6"/>
        <end position="29"/>
    </location>
</feature>
<dbReference type="EMBL" id="MIYV01000020">
    <property type="protein sequence ID" value="OIR11209.1"/>
    <property type="molecule type" value="Genomic_DNA"/>
</dbReference>
<keyword evidence="1" id="KW-0812">Transmembrane</keyword>
<evidence type="ECO:0000313" key="2">
    <source>
        <dbReference type="EMBL" id="OIR11209.1"/>
    </source>
</evidence>
<protein>
    <recommendedName>
        <fullName evidence="4">DUF1499 domain-containing protein</fullName>
    </recommendedName>
</protein>
<accession>A0A1J5SRS2</accession>
<organism evidence="2 3">
    <name type="scientific">Marine Group III euryarchaeote CG-Epi6</name>
    <dbReference type="NCBI Taxonomy" id="1889000"/>
    <lineage>
        <taxon>Archaea</taxon>
        <taxon>Methanobacteriati</taxon>
        <taxon>Thermoplasmatota</taxon>
        <taxon>Thermoplasmata</taxon>
        <taxon>Candidatus Thermoprofundales</taxon>
    </lineage>
</organism>
<keyword evidence="1" id="KW-1133">Transmembrane helix</keyword>
<dbReference type="Pfam" id="PF07386">
    <property type="entry name" value="DUF1499"/>
    <property type="match status" value="1"/>
</dbReference>
<evidence type="ECO:0000256" key="1">
    <source>
        <dbReference type="SAM" id="Phobius"/>
    </source>
</evidence>
<dbReference type="AlphaFoldDB" id="A0A1J5SRS2"/>
<evidence type="ECO:0000313" key="3">
    <source>
        <dbReference type="Proteomes" id="UP000183403"/>
    </source>
</evidence>
<dbReference type="InterPro" id="IPR010865">
    <property type="entry name" value="DUF1499"/>
</dbReference>
<gene>
    <name evidence="2" type="ORF">BEU03_00475</name>
</gene>
<evidence type="ECO:0008006" key="4">
    <source>
        <dbReference type="Google" id="ProtNLM"/>
    </source>
</evidence>
<dbReference type="Proteomes" id="UP000183403">
    <property type="component" value="Unassembled WGS sequence"/>
</dbReference>